<dbReference type="STRING" id="1497955.HMPREF1872_00453"/>
<keyword evidence="2" id="KW-1133">Transmembrane helix</keyword>
<protein>
    <submittedName>
        <fullName evidence="3">Uncharacterized protein</fullName>
    </submittedName>
</protein>
<feature type="coiled-coil region" evidence="1">
    <location>
        <begin position="10"/>
        <end position="37"/>
    </location>
</feature>
<evidence type="ECO:0000256" key="2">
    <source>
        <dbReference type="SAM" id="Phobius"/>
    </source>
</evidence>
<keyword evidence="2" id="KW-0812">Transmembrane</keyword>
<keyword evidence="1" id="KW-0175">Coiled coil</keyword>
<evidence type="ECO:0000313" key="3">
    <source>
        <dbReference type="EMBL" id="KXB41981.1"/>
    </source>
</evidence>
<dbReference type="Proteomes" id="UP000070080">
    <property type="component" value="Unassembled WGS sequence"/>
</dbReference>
<dbReference type="Gene3D" id="2.40.420.20">
    <property type="match status" value="1"/>
</dbReference>
<proteinExistence type="predicted"/>
<dbReference type="EMBL" id="LSCV01000008">
    <property type="protein sequence ID" value="KXB41981.1"/>
    <property type="molecule type" value="Genomic_DNA"/>
</dbReference>
<dbReference type="RefSeq" id="WP_066713363.1">
    <property type="nucleotide sequence ID" value="NZ_JARFNM010000001.1"/>
</dbReference>
<feature type="transmembrane region" description="Helical" evidence="2">
    <location>
        <begin position="276"/>
        <end position="298"/>
    </location>
</feature>
<dbReference type="AlphaFoldDB" id="A0A133YFK5"/>
<gene>
    <name evidence="3" type="ORF">HMPREF1872_00453</name>
</gene>
<organism evidence="3 4">
    <name type="scientific">Amygdalobacter nucleatus</name>
    <dbReference type="NCBI Taxonomy" id="3029274"/>
    <lineage>
        <taxon>Bacteria</taxon>
        <taxon>Bacillati</taxon>
        <taxon>Bacillota</taxon>
        <taxon>Clostridia</taxon>
        <taxon>Eubacteriales</taxon>
        <taxon>Oscillospiraceae</taxon>
        <taxon>Amygdalobacter</taxon>
    </lineage>
</organism>
<evidence type="ECO:0000313" key="4">
    <source>
        <dbReference type="Proteomes" id="UP000070080"/>
    </source>
</evidence>
<sequence>MAIGKKNKRFKAIQNLANSLQAKLSNKQAQIEQDVAKQDALRLEDYLYEQGQVNSSALAKRKMQERRGFKAFEREFYSGYPQSNYPKQQVTNYKPETKNPVRLAETMGVTGQLTSDSSKKKHTIKDRLDGFFQRFAKAKNKRQQMAKKQPALVQTVNKQSNSKAWQPPVPNLQSRQATYMPEQMQNLQTASANIGASPKALSKQPTKPNKFTDQIFKLFYTIVAIFMKPKKLDLSKQNAEEPATSGKLPKYDLADVNRKIDSAIFKMQRQEKRRRLITVFCFSFSLLLLAIVIGKVILNQTSAKMELHILKNGDLEQQFPAFGFVAREEKVLYSPVAGEIEAIKAEGSLVAADEEIANIVTSDISEIKHKNDNIERQISEQILTLLKRGQNTQANQLFAKADVAMLPTLNLLRQDLAENKLGHINNYVYTLQPFLQERNFSLRQMNLADPIIDSLRTEQKVLVHELQEKARIIETPSAGLISYKINPQLIDINTETIQSMSYDQFITYYNAAKPSASSNGKKVKEQVPVIRLVDTRYQYFLLQVANAKSSDFTVNKAYKLLVAGVGQTIENCTVLRVTPDNGGVLLLLKSDRNVEVLLDQVAIKAKLIKATKSGLIVPKVALVYEDAKRESTAYVEVLKGGFVEKVSVRVVDSNEQYAIIEGLNEKDNVISENAIVVLNPRQVKVGQQVT</sequence>
<reference evidence="4" key="1">
    <citation type="submission" date="2016-01" db="EMBL/GenBank/DDBJ databases">
        <authorList>
            <person name="Mitreva M."/>
            <person name="Pepin K.H."/>
            <person name="Mihindukulasuriya K.A."/>
            <person name="Fulton R."/>
            <person name="Fronick C."/>
            <person name="O'Laughlin M."/>
            <person name="Miner T."/>
            <person name="Herter B."/>
            <person name="Rosa B.A."/>
            <person name="Cordes M."/>
            <person name="Tomlinson C."/>
            <person name="Wollam A."/>
            <person name="Palsikar V.B."/>
            <person name="Mardis E.R."/>
            <person name="Wilson R.K."/>
        </authorList>
    </citation>
    <scope>NUCLEOTIDE SEQUENCE [LARGE SCALE GENOMIC DNA]</scope>
    <source>
        <strain evidence="4">KA00274</strain>
    </source>
</reference>
<keyword evidence="4" id="KW-1185">Reference proteome</keyword>
<evidence type="ECO:0000256" key="1">
    <source>
        <dbReference type="SAM" id="Coils"/>
    </source>
</evidence>
<comment type="caution">
    <text evidence="3">The sequence shown here is derived from an EMBL/GenBank/DDBJ whole genome shotgun (WGS) entry which is preliminary data.</text>
</comment>
<dbReference type="OrthoDB" id="1722186at2"/>
<name>A0A133YFK5_9FIRM</name>
<keyword evidence="2" id="KW-0472">Membrane</keyword>
<accession>A0A133YFK5</accession>